<evidence type="ECO:0000256" key="1">
    <source>
        <dbReference type="SAM" id="MobiDB-lite"/>
    </source>
</evidence>
<dbReference type="Proteomes" id="UP000249061">
    <property type="component" value="Unassembled WGS sequence"/>
</dbReference>
<dbReference type="AlphaFoldDB" id="A0A2W5UE98"/>
<gene>
    <name evidence="2" type="ORF">DI536_28540</name>
</gene>
<reference evidence="2 3" key="1">
    <citation type="submission" date="2017-08" db="EMBL/GenBank/DDBJ databases">
        <title>Infants hospitalized years apart are colonized by the same room-sourced microbial strains.</title>
        <authorList>
            <person name="Brooks B."/>
            <person name="Olm M.R."/>
            <person name="Firek B.A."/>
            <person name="Baker R."/>
            <person name="Thomas B.C."/>
            <person name="Morowitz M.J."/>
            <person name="Banfield J.F."/>
        </authorList>
    </citation>
    <scope>NUCLEOTIDE SEQUENCE [LARGE SCALE GENOMIC DNA]</scope>
    <source>
        <strain evidence="2">S2_003_000_R2_14</strain>
    </source>
</reference>
<accession>A0A2W5UE98</accession>
<sequence>MRRVLPLLVAALISCTNKPAEGTLKVVIDVSDAALTSRCTKLFARGSMELVTDPIDLTNREQVVIAIYQGMQSGEIELEAVGYSDATCTTETVPAERTDTTRHGFGMPAEVTLVMKRATTSNDGGVDADGDGVPFPADCNDGDPAIKPGATELCGDLVDNDCDTLVDCADLAACDNQQCSTGALCTASRCTETQCNDGLDNNGAGGVDCFDPDCDGRACVNGGTCQLGGCRATSEAGLCGDGIDNDGDGATDCADLVDCPAGASCDDQNGCTTTGTCDGVGSCATQPLTCDTAPQCFSGGGVCDVDAGRCPFTVTPGNGCNDGRACTTADFCLNDGGCGGNATVCNSPPNATCFTSLGTCSEALDGGCVYTPVAANQTSCDDGDECTADDTCDGDGGCRGIAPLPSDCPPSECMTRDAGACAAGNRCGFTPLPNGSPCSAGVCSGGQCVAVPVFNFPTSNFVEADLPASLGALTINCASVTINTGLADGGISFTECDGGVRVVPHTVVSNGGYGALLLYVDSLTVGSSGRLRARGSRPLILAVKNNATLGGTTDVDGFEVNALQRGAGANVACAEGEGRPGGVGGSPLTAGGGGGGAYGGVGGRGHFGAGAGNTLGGDGGAPFGNATLIPLLGGCNGGLGGSGNDANQGRGGRGGGALQVTAGGVIHVSGNVTANGGGGEGGKSDARTGGGGGGSGGAILLEAQRLTSGQFGNLIANGGAGGEGSGYSSGSTAYDGERGENGQLSLEGATGGSSIACGGAGGDGAALNDPAPGNGAAPSTVGCPANMPGGGGGGAMGRIRVNGFDGGCMFHNQSWFSPARTGVGSGCQ</sequence>
<feature type="region of interest" description="Disordered" evidence="1">
    <location>
        <begin position="672"/>
        <end position="695"/>
    </location>
</feature>
<proteinExistence type="predicted"/>
<comment type="caution">
    <text evidence="2">The sequence shown here is derived from an EMBL/GenBank/DDBJ whole genome shotgun (WGS) entry which is preliminary data.</text>
</comment>
<dbReference type="PROSITE" id="PS51257">
    <property type="entry name" value="PROKAR_LIPOPROTEIN"/>
    <property type="match status" value="1"/>
</dbReference>
<evidence type="ECO:0000313" key="2">
    <source>
        <dbReference type="EMBL" id="PZR07208.1"/>
    </source>
</evidence>
<dbReference type="Pfam" id="PF11617">
    <property type="entry name" value="Cu-binding_MopE"/>
    <property type="match status" value="3"/>
</dbReference>
<evidence type="ECO:0000313" key="3">
    <source>
        <dbReference type="Proteomes" id="UP000249061"/>
    </source>
</evidence>
<organism evidence="2 3">
    <name type="scientific">Archangium gephyra</name>
    <dbReference type="NCBI Taxonomy" id="48"/>
    <lineage>
        <taxon>Bacteria</taxon>
        <taxon>Pseudomonadati</taxon>
        <taxon>Myxococcota</taxon>
        <taxon>Myxococcia</taxon>
        <taxon>Myxococcales</taxon>
        <taxon>Cystobacterineae</taxon>
        <taxon>Archangiaceae</taxon>
        <taxon>Archangium</taxon>
    </lineage>
</organism>
<dbReference type="InterPro" id="IPR021655">
    <property type="entry name" value="Put_metal-bd"/>
</dbReference>
<name>A0A2W5UE98_9BACT</name>
<protein>
    <submittedName>
        <fullName evidence="2">Uncharacterized protein</fullName>
    </submittedName>
</protein>
<dbReference type="EMBL" id="QFQP01000033">
    <property type="protein sequence ID" value="PZR07208.1"/>
    <property type="molecule type" value="Genomic_DNA"/>
</dbReference>